<name>A0A5D2H925_GOSDA</name>
<evidence type="ECO:0000259" key="6">
    <source>
        <dbReference type="Pfam" id="PF13460"/>
    </source>
</evidence>
<evidence type="ECO:0000256" key="2">
    <source>
        <dbReference type="ARBA" id="ARBA00022528"/>
    </source>
</evidence>
<feature type="region of interest" description="Disordered" evidence="5">
    <location>
        <begin position="324"/>
        <end position="585"/>
    </location>
</feature>
<keyword evidence="8" id="KW-1185">Reference proteome</keyword>
<dbReference type="PANTHER" id="PTHR47285:SF1">
    <property type="entry name" value="PROTEIN TIC 62, CHLOROPLASTIC"/>
    <property type="match status" value="1"/>
</dbReference>
<sequence>MERCSLQSPAITTVPSSLSRSGFIEKPLGYGRILKLPTCKKYPHGRKLKFFDFRAQASETTKISSETAGTISNKADSKDEDLAFVAGATGRVGSRTVRELLKLGFRVRAGVRSAQKAETLVQSVKQLKLDPEGTTPVEKLEIVECDLEKQDTIAPAIGNASVVICCIGASEKEIFDITGPYRIDYQATKNLIDAATAVKVNHFILVSSLGTNKVGFPAAILNLFWGVLIWKRKAEEALIASGLPYTIVRPGGMERPTDAFKETHNITLSTEDTLFGGLVSNLQVAELMACMAKNRSRSYCKVVEVVAETTAPLRPMEELLAKIPSQRADISSPKEYDTPTKPDPAPARSIVTEKPTTPTEKEPAQAKVLKTEPLSPYTVYDDLKPPSSPSPTPGRPKEVSSSASAPAENVSTSTEGNSVPAAVATDFTEKDSSKQSTSRSPYYAYADLKSPTSPYPRAPTNAPADSGSKGDTLSGNSTAQSPIAEKPGDEQPDTKPTPRPLSPFAMYADLKPPSTPSPRAPTSAPVDSGSEGATLSGNSTAQSSIADKPSDEQHNTKPTPRPLSPFAMYEDLKPPTSPIPSPKKS</sequence>
<dbReference type="AlphaFoldDB" id="A0A5D2H925"/>
<evidence type="ECO:0000313" key="7">
    <source>
        <dbReference type="EMBL" id="TYH26069.1"/>
    </source>
</evidence>
<dbReference type="Proteomes" id="UP000323506">
    <property type="component" value="Chromosome A03"/>
</dbReference>
<dbReference type="PANTHER" id="PTHR47285">
    <property type="entry name" value="PROTEIN TIC 62, CHLOROPLASTIC"/>
    <property type="match status" value="1"/>
</dbReference>
<dbReference type="InterPro" id="IPR036291">
    <property type="entry name" value="NAD(P)-bd_dom_sf"/>
</dbReference>
<organism evidence="7 8">
    <name type="scientific">Gossypium darwinii</name>
    <name type="common">Darwin's cotton</name>
    <name type="synonym">Gossypium barbadense var. darwinii</name>
    <dbReference type="NCBI Taxonomy" id="34276"/>
    <lineage>
        <taxon>Eukaryota</taxon>
        <taxon>Viridiplantae</taxon>
        <taxon>Streptophyta</taxon>
        <taxon>Embryophyta</taxon>
        <taxon>Tracheophyta</taxon>
        <taxon>Spermatophyta</taxon>
        <taxon>Magnoliopsida</taxon>
        <taxon>eudicotyledons</taxon>
        <taxon>Gunneridae</taxon>
        <taxon>Pentapetalae</taxon>
        <taxon>rosids</taxon>
        <taxon>malvids</taxon>
        <taxon>Malvales</taxon>
        <taxon>Malvaceae</taxon>
        <taxon>Malvoideae</taxon>
        <taxon>Gossypium</taxon>
    </lineage>
</organism>
<keyword evidence="4" id="KW-0809">Transit peptide</keyword>
<reference evidence="7 8" key="1">
    <citation type="submission" date="2019-06" db="EMBL/GenBank/DDBJ databases">
        <title>WGS assembly of Gossypium darwinii.</title>
        <authorList>
            <person name="Chen Z.J."/>
            <person name="Sreedasyam A."/>
            <person name="Ando A."/>
            <person name="Song Q."/>
            <person name="De L."/>
            <person name="Hulse-Kemp A."/>
            <person name="Ding M."/>
            <person name="Ye W."/>
            <person name="Kirkbride R."/>
            <person name="Jenkins J."/>
            <person name="Plott C."/>
            <person name="Lovell J."/>
            <person name="Lin Y.-M."/>
            <person name="Vaughn R."/>
            <person name="Liu B."/>
            <person name="Li W."/>
            <person name="Simpson S."/>
            <person name="Scheffler B."/>
            <person name="Saski C."/>
            <person name="Grover C."/>
            <person name="Hu G."/>
            <person name="Conover J."/>
            <person name="Carlson J."/>
            <person name="Shu S."/>
            <person name="Boston L."/>
            <person name="Williams M."/>
            <person name="Peterson D."/>
            <person name="Mcgee K."/>
            <person name="Jones D."/>
            <person name="Wendel J."/>
            <person name="Stelly D."/>
            <person name="Grimwood J."/>
            <person name="Schmutz J."/>
        </authorList>
    </citation>
    <scope>NUCLEOTIDE SEQUENCE [LARGE SCALE GENOMIC DNA]</scope>
    <source>
        <strain evidence="7">1808015.09</strain>
    </source>
</reference>
<evidence type="ECO:0000313" key="8">
    <source>
        <dbReference type="Proteomes" id="UP000323506"/>
    </source>
</evidence>
<evidence type="ECO:0000256" key="5">
    <source>
        <dbReference type="SAM" id="MobiDB-lite"/>
    </source>
</evidence>
<dbReference type="InterPro" id="IPR044719">
    <property type="entry name" value="TIC62"/>
</dbReference>
<feature type="compositionally biased region" description="Polar residues" evidence="5">
    <location>
        <begin position="531"/>
        <end position="545"/>
    </location>
</feature>
<dbReference type="SUPFAM" id="SSF51735">
    <property type="entry name" value="NAD(P)-binding Rossmann-fold domains"/>
    <property type="match status" value="1"/>
</dbReference>
<dbReference type="Gene3D" id="3.40.50.720">
    <property type="entry name" value="NAD(P)-binding Rossmann-like Domain"/>
    <property type="match status" value="1"/>
</dbReference>
<accession>A0A5D2H925</accession>
<evidence type="ECO:0000256" key="1">
    <source>
        <dbReference type="ARBA" id="ARBA00004229"/>
    </source>
</evidence>
<gene>
    <name evidence="7" type="ORF">ES288_A03G220700v1</name>
</gene>
<dbReference type="FunFam" id="3.40.50.720:FF:000499">
    <property type="entry name" value="Protein TIC 62, chloroplastic"/>
    <property type="match status" value="1"/>
</dbReference>
<evidence type="ECO:0000256" key="3">
    <source>
        <dbReference type="ARBA" id="ARBA00022640"/>
    </source>
</evidence>
<evidence type="ECO:0000256" key="4">
    <source>
        <dbReference type="ARBA" id="ARBA00022946"/>
    </source>
</evidence>
<dbReference type="GO" id="GO:0009507">
    <property type="term" value="C:chloroplast"/>
    <property type="evidence" value="ECO:0007669"/>
    <property type="project" value="UniProtKB-SubCell"/>
</dbReference>
<dbReference type="EMBL" id="CM017690">
    <property type="protein sequence ID" value="TYH26069.1"/>
    <property type="molecule type" value="Genomic_DNA"/>
</dbReference>
<keyword evidence="2" id="KW-0150">Chloroplast</keyword>
<keyword evidence="3" id="KW-0934">Plastid</keyword>
<feature type="domain" description="NAD(P)-binding" evidence="6">
    <location>
        <begin position="87"/>
        <end position="293"/>
    </location>
</feature>
<proteinExistence type="predicted"/>
<feature type="compositionally biased region" description="Polar residues" evidence="5">
    <location>
        <begin position="399"/>
        <end position="417"/>
    </location>
</feature>
<feature type="compositionally biased region" description="Polar residues" evidence="5">
    <location>
        <begin position="469"/>
        <end position="481"/>
    </location>
</feature>
<protein>
    <recommendedName>
        <fullName evidence="6">NAD(P)-binding domain-containing protein</fullName>
    </recommendedName>
</protein>
<comment type="subcellular location">
    <subcellularLocation>
        <location evidence="1">Plastid</location>
        <location evidence="1">Chloroplast</location>
    </subcellularLocation>
</comment>
<feature type="compositionally biased region" description="Pro residues" evidence="5">
    <location>
        <begin position="575"/>
        <end position="585"/>
    </location>
</feature>
<dbReference type="Pfam" id="PF13460">
    <property type="entry name" value="NAD_binding_10"/>
    <property type="match status" value="1"/>
</dbReference>
<dbReference type="CDD" id="cd05243">
    <property type="entry name" value="SDR_a5"/>
    <property type="match status" value="1"/>
</dbReference>
<dbReference type="InterPro" id="IPR016040">
    <property type="entry name" value="NAD(P)-bd_dom"/>
</dbReference>